<dbReference type="AlphaFoldDB" id="A0A2S2CLN7"/>
<evidence type="ECO:0008006" key="6">
    <source>
        <dbReference type="Google" id="ProtNLM"/>
    </source>
</evidence>
<accession>A0A2S2CLN7</accession>
<dbReference type="InterPro" id="IPR050557">
    <property type="entry name" value="RTX_toxin/Mannuronan_C5-epim"/>
</dbReference>
<dbReference type="Gene3D" id="2.150.10.10">
    <property type="entry name" value="Serralysin-like metalloprotease, C-terminal"/>
    <property type="match status" value="4"/>
</dbReference>
<proteinExistence type="predicted"/>
<evidence type="ECO:0000313" key="5">
    <source>
        <dbReference type="Proteomes" id="UP000245629"/>
    </source>
</evidence>
<comment type="subcellular location">
    <subcellularLocation>
        <location evidence="1">Secreted</location>
    </subcellularLocation>
</comment>
<evidence type="ECO:0000313" key="4">
    <source>
        <dbReference type="EMBL" id="AWK85382.1"/>
    </source>
</evidence>
<dbReference type="GO" id="GO:0005576">
    <property type="term" value="C:extracellular region"/>
    <property type="evidence" value="ECO:0007669"/>
    <property type="project" value="UniProtKB-SubCell"/>
</dbReference>
<reference evidence="5" key="1">
    <citation type="submission" date="2018-05" db="EMBL/GenBank/DDBJ databases">
        <title>Azospirillum thermophila sp. nov., a novel isolated from hot spring.</title>
        <authorList>
            <person name="Zhao Z."/>
        </authorList>
    </citation>
    <scope>NUCLEOTIDE SEQUENCE [LARGE SCALE GENOMIC DNA]</scope>
    <source>
        <strain evidence="5">CFH 70021</strain>
    </source>
</reference>
<dbReference type="PANTHER" id="PTHR38340:SF1">
    <property type="entry name" value="S-LAYER PROTEIN"/>
    <property type="match status" value="1"/>
</dbReference>
<keyword evidence="5" id="KW-1185">Reference proteome</keyword>
<dbReference type="OrthoDB" id="7298860at2"/>
<evidence type="ECO:0000256" key="1">
    <source>
        <dbReference type="ARBA" id="ARBA00004613"/>
    </source>
</evidence>
<dbReference type="InterPro" id="IPR001343">
    <property type="entry name" value="Hemolysn_Ca-bd"/>
</dbReference>
<sequence>MGDPMAVERIHGSSGNDTIFRKTGSQWIDGMAGNDTLGGGLGTDTVDGGAGNDVLYGGDDADPDRLIGGPGDDGFWVNGSEDAIVEAAGEGTDTVYARYSWALGANLENLTLQEAGAAANGSGTGNELANRLTGNSGRNLLDGRAGNDTLSGLGGSDTMWGGGGNDLLDGGSGDDVIGGGTGTDTLLGGLGNDTLYAGNDGDKDWLNGGTGDDVYWINATAQDLVQENAGEGVDTVFIQGNGQLAANVENLVVQEGGTSPFSVGGNDLANCMLGSSRANRIAGNGGNDAINGRGGDDTLAGGAGDDWLIGGGGADTFLFQGGGEGNDVIADWGNGRDRIDLRALIVNGSGLDAGRVQFDTTSAPGATVIRIAQAGVSIKVLSAGLGDFDRSQLATTGVISFTASAGPHVIDAVPAYDWYHGCVPTAVGSVLGYWDLQGYSRYFDASGWTDIRQTVKVQDQISSPAHNQKYDPTPDTPGLPRPPNTSIADFLNTSADPVGFGATYLSDLEPGLEAYAAWKGHPVDVRTVQVDDTTWAMLVDQINAGHLALLTVDTDADGTTDHEVPVIGYDDRGADGRWYGAYTTWREDETVEWFKFEPPAAGKPWTAGYATFVEPLFSPGSVLGAGGVDIGNLMRGNSIAFASAPGDRLSPTLA</sequence>
<dbReference type="SUPFAM" id="SSF51120">
    <property type="entry name" value="beta-Roll"/>
    <property type="match status" value="3"/>
</dbReference>
<organism evidence="4 5">
    <name type="scientific">Azospirillum thermophilum</name>
    <dbReference type="NCBI Taxonomy" id="2202148"/>
    <lineage>
        <taxon>Bacteria</taxon>
        <taxon>Pseudomonadati</taxon>
        <taxon>Pseudomonadota</taxon>
        <taxon>Alphaproteobacteria</taxon>
        <taxon>Rhodospirillales</taxon>
        <taxon>Azospirillaceae</taxon>
        <taxon>Azospirillum</taxon>
    </lineage>
</organism>
<dbReference type="KEGG" id="azz:DEW08_03610"/>
<dbReference type="Pfam" id="PF00353">
    <property type="entry name" value="HemolysinCabind"/>
    <property type="match status" value="5"/>
</dbReference>
<name>A0A2S2CLN7_9PROT</name>
<protein>
    <recommendedName>
        <fullName evidence="6">Calcium-binding protein</fullName>
    </recommendedName>
</protein>
<evidence type="ECO:0000256" key="2">
    <source>
        <dbReference type="ARBA" id="ARBA00022525"/>
    </source>
</evidence>
<dbReference type="GO" id="GO:0005509">
    <property type="term" value="F:calcium ion binding"/>
    <property type="evidence" value="ECO:0007669"/>
    <property type="project" value="InterPro"/>
</dbReference>
<dbReference type="PANTHER" id="PTHR38340">
    <property type="entry name" value="S-LAYER PROTEIN"/>
    <property type="match status" value="1"/>
</dbReference>
<dbReference type="EMBL" id="CP029352">
    <property type="protein sequence ID" value="AWK85382.1"/>
    <property type="molecule type" value="Genomic_DNA"/>
</dbReference>
<dbReference type="PRINTS" id="PR00313">
    <property type="entry name" value="CABNDNGRPT"/>
</dbReference>
<keyword evidence="2" id="KW-0964">Secreted</keyword>
<gene>
    <name evidence="4" type="ORF">DEW08_03610</name>
</gene>
<dbReference type="InterPro" id="IPR011049">
    <property type="entry name" value="Serralysin-like_metalloprot_C"/>
</dbReference>
<dbReference type="PROSITE" id="PS00330">
    <property type="entry name" value="HEMOLYSIN_CALCIUM"/>
    <property type="match status" value="4"/>
</dbReference>
<feature type="region of interest" description="Disordered" evidence="3">
    <location>
        <begin position="459"/>
        <end position="486"/>
    </location>
</feature>
<dbReference type="Proteomes" id="UP000245629">
    <property type="component" value="Chromosome 1"/>
</dbReference>
<evidence type="ECO:0000256" key="3">
    <source>
        <dbReference type="SAM" id="MobiDB-lite"/>
    </source>
</evidence>
<feature type="compositionally biased region" description="Pro residues" evidence="3">
    <location>
        <begin position="474"/>
        <end position="483"/>
    </location>
</feature>
<dbReference type="InterPro" id="IPR018511">
    <property type="entry name" value="Hemolysin-typ_Ca-bd_CS"/>
</dbReference>